<dbReference type="SUPFAM" id="SSF57756">
    <property type="entry name" value="Retrovirus zinc finger-like domains"/>
    <property type="match status" value="1"/>
</dbReference>
<dbReference type="InterPro" id="IPR036875">
    <property type="entry name" value="Znf_CCHC_sf"/>
</dbReference>
<dbReference type="AlphaFoldDB" id="A0A1Q3CYP3"/>
<comment type="caution">
    <text evidence="3">The sequence shown here is derived from an EMBL/GenBank/DDBJ whole genome shotgun (WGS) entry which is preliminary data.</text>
</comment>
<accession>A0A1Q3CYP3</accession>
<dbReference type="PANTHER" id="PTHR47592:SF31">
    <property type="entry name" value="ZINC FINGER, CCHC-TYPE-RELATED"/>
    <property type="match status" value="1"/>
</dbReference>
<gene>
    <name evidence="3" type="ORF">CFOL_v3_28760</name>
</gene>
<keyword evidence="1" id="KW-0863">Zinc-finger</keyword>
<keyword evidence="1" id="KW-0479">Metal-binding</keyword>
<evidence type="ECO:0000313" key="3">
    <source>
        <dbReference type="EMBL" id="GAV85322.1"/>
    </source>
</evidence>
<dbReference type="Proteomes" id="UP000187406">
    <property type="component" value="Unassembled WGS sequence"/>
</dbReference>
<dbReference type="GO" id="GO:0008270">
    <property type="term" value="F:zinc ion binding"/>
    <property type="evidence" value="ECO:0007669"/>
    <property type="project" value="UniProtKB-KW"/>
</dbReference>
<dbReference type="SMART" id="SM00343">
    <property type="entry name" value="ZnF_C2HC"/>
    <property type="match status" value="1"/>
</dbReference>
<protein>
    <submittedName>
        <fullName evidence="3">Zf-CCHC domain-containing protein/UBN2_2 domain-containing protein</fullName>
    </submittedName>
</protein>
<keyword evidence="1" id="KW-0862">Zinc</keyword>
<dbReference type="PANTHER" id="PTHR47592">
    <property type="entry name" value="PBF68 PROTEIN"/>
    <property type="match status" value="1"/>
</dbReference>
<organism evidence="3 4">
    <name type="scientific">Cephalotus follicularis</name>
    <name type="common">Albany pitcher plant</name>
    <dbReference type="NCBI Taxonomy" id="3775"/>
    <lineage>
        <taxon>Eukaryota</taxon>
        <taxon>Viridiplantae</taxon>
        <taxon>Streptophyta</taxon>
        <taxon>Embryophyta</taxon>
        <taxon>Tracheophyta</taxon>
        <taxon>Spermatophyta</taxon>
        <taxon>Magnoliopsida</taxon>
        <taxon>eudicotyledons</taxon>
        <taxon>Gunneridae</taxon>
        <taxon>Pentapetalae</taxon>
        <taxon>rosids</taxon>
        <taxon>fabids</taxon>
        <taxon>Oxalidales</taxon>
        <taxon>Cephalotaceae</taxon>
        <taxon>Cephalotus</taxon>
    </lineage>
</organism>
<evidence type="ECO:0000259" key="2">
    <source>
        <dbReference type="PROSITE" id="PS50158"/>
    </source>
</evidence>
<dbReference type="InParanoid" id="A0A1Q3CYP3"/>
<dbReference type="Pfam" id="PF14223">
    <property type="entry name" value="Retrotran_gag_2"/>
    <property type="match status" value="1"/>
</dbReference>
<evidence type="ECO:0000256" key="1">
    <source>
        <dbReference type="PROSITE-ProRule" id="PRU00047"/>
    </source>
</evidence>
<dbReference type="EMBL" id="BDDD01003537">
    <property type="protein sequence ID" value="GAV85322.1"/>
    <property type="molecule type" value="Genomic_DNA"/>
</dbReference>
<dbReference type="PROSITE" id="PS50158">
    <property type="entry name" value="ZF_CCHC"/>
    <property type="match status" value="1"/>
</dbReference>
<dbReference type="InterPro" id="IPR001878">
    <property type="entry name" value="Znf_CCHC"/>
</dbReference>
<sequence>MKSAREIWTALECKYKAEEEGTNKYLIAKYFDFKMVDTKPVVEQVHELQVIVNKICGRKIILPKSFQVGAIRAKLPPSWKDYGKKFLHKSEDITLEQIQKHLRIEEESRLRDTKNLMISETNVNFVEGSTSKVKNPNLQANKNVQFKKKNSQKKNGACFVCEKPGHYAKQCRYKKNPPVMEKANMVEEQHFLAMISEINMATVKSGWWFDSSSTVHVCNDK</sequence>
<evidence type="ECO:0000313" key="4">
    <source>
        <dbReference type="Proteomes" id="UP000187406"/>
    </source>
</evidence>
<name>A0A1Q3CYP3_CEPFO</name>
<dbReference type="OrthoDB" id="1653584at2759"/>
<proteinExistence type="predicted"/>
<dbReference type="GO" id="GO:0003676">
    <property type="term" value="F:nucleic acid binding"/>
    <property type="evidence" value="ECO:0007669"/>
    <property type="project" value="InterPro"/>
</dbReference>
<feature type="domain" description="CCHC-type" evidence="2">
    <location>
        <begin position="158"/>
        <end position="172"/>
    </location>
</feature>
<keyword evidence="4" id="KW-1185">Reference proteome</keyword>
<dbReference type="Gene3D" id="4.10.60.10">
    <property type="entry name" value="Zinc finger, CCHC-type"/>
    <property type="match status" value="1"/>
</dbReference>
<reference evidence="4" key="1">
    <citation type="submission" date="2016-04" db="EMBL/GenBank/DDBJ databases">
        <title>Cephalotus genome sequencing.</title>
        <authorList>
            <person name="Fukushima K."/>
            <person name="Hasebe M."/>
            <person name="Fang X."/>
        </authorList>
    </citation>
    <scope>NUCLEOTIDE SEQUENCE [LARGE SCALE GENOMIC DNA]</scope>
    <source>
        <strain evidence="4">cv. St1</strain>
    </source>
</reference>